<dbReference type="EMBL" id="JARKNE010000011">
    <property type="protein sequence ID" value="KAK5785530.1"/>
    <property type="molecule type" value="Genomic_DNA"/>
</dbReference>
<evidence type="ECO:0000313" key="1">
    <source>
        <dbReference type="EMBL" id="KAK5785530.1"/>
    </source>
</evidence>
<name>A0ABR0N581_GOSAR</name>
<dbReference type="PANTHER" id="PTHR35317:SF11">
    <property type="entry name" value="CCHC-TYPE DOMAIN-CONTAINING PROTEIN"/>
    <property type="match status" value="1"/>
</dbReference>
<reference evidence="1 2" key="1">
    <citation type="submission" date="2023-03" db="EMBL/GenBank/DDBJ databases">
        <title>WGS of Gossypium arboreum.</title>
        <authorList>
            <person name="Yu D."/>
        </authorList>
    </citation>
    <scope>NUCLEOTIDE SEQUENCE [LARGE SCALE GENOMIC DNA]</scope>
    <source>
        <tissue evidence="1">Leaf</tissue>
    </source>
</reference>
<keyword evidence="2" id="KW-1185">Reference proteome</keyword>
<gene>
    <name evidence="1" type="ORF">PVK06_040123</name>
</gene>
<proteinExistence type="predicted"/>
<sequence length="95" mass="11205">MEMKEKNIQVFNLIREFEMLKMKEPETIKDYSKKLEGIVNKVRLLGKDFFDDQIVQKILVTFLEKYESKIYSLEESKDLSSISLAELVKTLQAPE</sequence>
<dbReference type="PANTHER" id="PTHR35317">
    <property type="entry name" value="OS04G0629600 PROTEIN"/>
    <property type="match status" value="1"/>
</dbReference>
<accession>A0ABR0N581</accession>
<protein>
    <submittedName>
        <fullName evidence="1">Uncharacterized protein</fullName>
    </submittedName>
</protein>
<dbReference type="Pfam" id="PF14223">
    <property type="entry name" value="Retrotran_gag_2"/>
    <property type="match status" value="1"/>
</dbReference>
<evidence type="ECO:0000313" key="2">
    <source>
        <dbReference type="Proteomes" id="UP001358586"/>
    </source>
</evidence>
<organism evidence="1 2">
    <name type="scientific">Gossypium arboreum</name>
    <name type="common">Tree cotton</name>
    <name type="synonym">Gossypium nanking</name>
    <dbReference type="NCBI Taxonomy" id="29729"/>
    <lineage>
        <taxon>Eukaryota</taxon>
        <taxon>Viridiplantae</taxon>
        <taxon>Streptophyta</taxon>
        <taxon>Embryophyta</taxon>
        <taxon>Tracheophyta</taxon>
        <taxon>Spermatophyta</taxon>
        <taxon>Magnoliopsida</taxon>
        <taxon>eudicotyledons</taxon>
        <taxon>Gunneridae</taxon>
        <taxon>Pentapetalae</taxon>
        <taxon>rosids</taxon>
        <taxon>malvids</taxon>
        <taxon>Malvales</taxon>
        <taxon>Malvaceae</taxon>
        <taxon>Malvoideae</taxon>
        <taxon>Gossypium</taxon>
    </lineage>
</organism>
<dbReference type="Proteomes" id="UP001358586">
    <property type="component" value="Chromosome 11"/>
</dbReference>
<comment type="caution">
    <text evidence="1">The sequence shown here is derived from an EMBL/GenBank/DDBJ whole genome shotgun (WGS) entry which is preliminary data.</text>
</comment>